<comment type="caution">
    <text evidence="3">The sequence shown here is derived from an EMBL/GenBank/DDBJ whole genome shotgun (WGS) entry which is preliminary data.</text>
</comment>
<protein>
    <submittedName>
        <fullName evidence="3">Amino acid dehydrogenase</fullName>
    </submittedName>
</protein>
<evidence type="ECO:0000313" key="4">
    <source>
        <dbReference type="Proteomes" id="UP000294200"/>
    </source>
</evidence>
<reference evidence="3 4" key="1">
    <citation type="submission" date="2017-02" db="EMBL/GenBank/DDBJ databases">
        <title>Paraburkholderia sophoroidis sp. nov. and Paraburkholderia steynii sp. nov. rhizobial symbionts of the fynbos legume Hypocalyptus sophoroides.</title>
        <authorList>
            <person name="Steenkamp E.T."/>
            <person name="Beukes C.W."/>
            <person name="Van Zyl E."/>
            <person name="Avontuur J."/>
            <person name="Chan W.Y."/>
            <person name="Hassen A."/>
            <person name="Palmer M."/>
            <person name="Mthombeni L."/>
            <person name="Phalane F."/>
            <person name="Sereme K."/>
            <person name="Venter S.N."/>
        </authorList>
    </citation>
    <scope>NUCLEOTIDE SEQUENCE [LARGE SCALE GENOMIC DNA]</scope>
    <source>
        <strain evidence="3 4">HC1.1ba</strain>
    </source>
</reference>
<dbReference type="GO" id="GO:0016491">
    <property type="term" value="F:oxidoreductase activity"/>
    <property type="evidence" value="ECO:0007669"/>
    <property type="project" value="UniProtKB-KW"/>
</dbReference>
<proteinExistence type="predicted"/>
<evidence type="ECO:0000313" key="3">
    <source>
        <dbReference type="EMBL" id="TCG05527.1"/>
    </source>
</evidence>
<dbReference type="GO" id="GO:0005737">
    <property type="term" value="C:cytoplasm"/>
    <property type="evidence" value="ECO:0007669"/>
    <property type="project" value="TreeGrafter"/>
</dbReference>
<dbReference type="SUPFAM" id="SSF54373">
    <property type="entry name" value="FAD-linked reductases, C-terminal domain"/>
    <property type="match status" value="1"/>
</dbReference>
<dbReference type="Proteomes" id="UP000294200">
    <property type="component" value="Unassembled WGS sequence"/>
</dbReference>
<sequence>MDFDVIVLGAGIVGVSSAVQLQDRGRRVALVERRPPGEETSFGNAGLIESSSVVPYGFPRDFGTLLRYARNRSTDLYWDYRSLPHFASWLARFWWESSAERLMAAARDMLPLIQQSVAEHDRLIQRAHLGHLARDSGWMDAYRTPREFSRHALAANELAQTYGLRVAVLDSAALAVREPGLVDCFCGALHWQDPKSIVNPGALTKGYARLFEAGGGMVLTGDATTLEAQAGNWTVQTTSGRISAREVVVALGPWSDTVYASLGYRIPLRAKRGYHMHYSPTRPLLRMPYVDAEQGYVVAPMEGRLRLTTGVEIARRDARSTGIQLERAERAARPAFGLGQRLDSGPWLGLRPCTPDMRPVIGSAPRHPGLWFAFGHNHHGLTLGPVTGRLLAEMMTGMPTFADASPFRPDRFCS</sequence>
<dbReference type="InterPro" id="IPR006076">
    <property type="entry name" value="FAD-dep_OxRdtase"/>
</dbReference>
<dbReference type="PANTHER" id="PTHR13847">
    <property type="entry name" value="SARCOSINE DEHYDROGENASE-RELATED"/>
    <property type="match status" value="1"/>
</dbReference>
<keyword evidence="1" id="KW-0560">Oxidoreductase</keyword>
<feature type="domain" description="FAD dependent oxidoreductase" evidence="2">
    <location>
        <begin position="4"/>
        <end position="394"/>
    </location>
</feature>
<dbReference type="Pfam" id="PF01266">
    <property type="entry name" value="DAO"/>
    <property type="match status" value="1"/>
</dbReference>
<organism evidence="3 4">
    <name type="scientific">Paraburkholderia steynii</name>
    <dbReference type="NCBI Taxonomy" id="1245441"/>
    <lineage>
        <taxon>Bacteria</taxon>
        <taxon>Pseudomonadati</taxon>
        <taxon>Pseudomonadota</taxon>
        <taxon>Betaproteobacteria</taxon>
        <taxon>Burkholderiales</taxon>
        <taxon>Burkholderiaceae</taxon>
        <taxon>Paraburkholderia</taxon>
    </lineage>
</organism>
<dbReference type="AlphaFoldDB" id="A0A4R0XEJ2"/>
<accession>A0A4R0XEJ2</accession>
<dbReference type="Gene3D" id="3.50.50.60">
    <property type="entry name" value="FAD/NAD(P)-binding domain"/>
    <property type="match status" value="2"/>
</dbReference>
<dbReference type="InterPro" id="IPR036188">
    <property type="entry name" value="FAD/NAD-bd_sf"/>
</dbReference>
<keyword evidence="4" id="KW-1185">Reference proteome</keyword>
<dbReference type="EMBL" id="MWML01000161">
    <property type="protein sequence ID" value="TCG05527.1"/>
    <property type="molecule type" value="Genomic_DNA"/>
</dbReference>
<name>A0A4R0XEJ2_9BURK</name>
<dbReference type="PANTHER" id="PTHR13847:SF289">
    <property type="entry name" value="GLYCINE OXIDASE"/>
    <property type="match status" value="1"/>
</dbReference>
<evidence type="ECO:0000259" key="2">
    <source>
        <dbReference type="Pfam" id="PF01266"/>
    </source>
</evidence>
<evidence type="ECO:0000256" key="1">
    <source>
        <dbReference type="ARBA" id="ARBA00023002"/>
    </source>
</evidence>
<dbReference type="Gene3D" id="3.30.9.10">
    <property type="entry name" value="D-Amino Acid Oxidase, subunit A, domain 2"/>
    <property type="match status" value="1"/>
</dbReference>
<gene>
    <name evidence="3" type="ORF">BZM27_33005</name>
</gene>
<dbReference type="SUPFAM" id="SSF51905">
    <property type="entry name" value="FAD/NAD(P)-binding domain"/>
    <property type="match status" value="1"/>
</dbReference>